<evidence type="ECO:0000313" key="3">
    <source>
        <dbReference type="EMBL" id="KAJ2936048.1"/>
    </source>
</evidence>
<dbReference type="PROSITE" id="PS51471">
    <property type="entry name" value="FE2OG_OXY"/>
    <property type="match status" value="1"/>
</dbReference>
<keyword evidence="1" id="KW-0479">Metal-binding</keyword>
<protein>
    <recommendedName>
        <fullName evidence="2">Fe2OG dioxygenase domain-containing protein</fullName>
    </recommendedName>
</protein>
<name>A0A9W8JSF4_9AGAR</name>
<reference evidence="3" key="1">
    <citation type="submission" date="2022-06" db="EMBL/GenBank/DDBJ databases">
        <title>Genome Sequence of Candolleomyces eurysporus.</title>
        <authorList>
            <person name="Buettner E."/>
        </authorList>
    </citation>
    <scope>NUCLEOTIDE SEQUENCE</scope>
    <source>
        <strain evidence="3">VTCC 930004</strain>
    </source>
</reference>
<accession>A0A9W8JSF4</accession>
<dbReference type="EMBL" id="JANBPK010000193">
    <property type="protein sequence ID" value="KAJ2936048.1"/>
    <property type="molecule type" value="Genomic_DNA"/>
</dbReference>
<keyword evidence="1" id="KW-0408">Iron</keyword>
<sequence>MSATASQPSVKTSSVELERLQAKVQSLVAPNFCTGTLPLETSAGKLFYCKGSASDSSFLSFTDGGLQDGDIQKLVEACQQATFGRGGQDVLDESYRKAWKLDVTQFSTQFDLARSGIMETVHDQLLHYEKNTLKLEPQLYKLNIYGPGSFFKPHVDTPQSEKLFASLVVVLPTTHNGGNLLLGKDGSLFNFDSSKLVFHPETKAPQIAFAAFYSDIEHEVLPVEDGYRITLTYNLHLADTDLPIPKALSDTLASLKSALLDLISNPQILPNGGALGFGLLYQYPINPKFQKDLVKFAGALKGNDALVKTACSSIGLDVAVMVGYDLVDEDEKHWISDKIHPGGEVFDEFFSSVFRKKGGKPIRDPLATEIQKDTLPLLWVTPQTKMVPTEAAFVAYGNEYFLTNVYGNLVLTAQVPPAQEREELLRKVTA</sequence>
<dbReference type="InterPro" id="IPR044862">
    <property type="entry name" value="Pro_4_hyd_alph_FE2OG_OXY"/>
</dbReference>
<dbReference type="GO" id="GO:0046872">
    <property type="term" value="F:metal ion binding"/>
    <property type="evidence" value="ECO:0007669"/>
    <property type="project" value="UniProtKB-KW"/>
</dbReference>
<gene>
    <name evidence="3" type="ORF">H1R20_g1044</name>
</gene>
<feature type="non-terminal residue" evidence="3">
    <location>
        <position position="430"/>
    </location>
</feature>
<dbReference type="AlphaFoldDB" id="A0A9W8JSF4"/>
<dbReference type="GO" id="GO:0016491">
    <property type="term" value="F:oxidoreductase activity"/>
    <property type="evidence" value="ECO:0007669"/>
    <property type="project" value="UniProtKB-KW"/>
</dbReference>
<dbReference type="Pfam" id="PF13640">
    <property type="entry name" value="2OG-FeII_Oxy_3"/>
    <property type="match status" value="1"/>
</dbReference>
<comment type="caution">
    <text evidence="3">The sequence shown here is derived from an EMBL/GenBank/DDBJ whole genome shotgun (WGS) entry which is preliminary data.</text>
</comment>
<evidence type="ECO:0000256" key="1">
    <source>
        <dbReference type="RuleBase" id="RU003682"/>
    </source>
</evidence>
<keyword evidence="4" id="KW-1185">Reference proteome</keyword>
<dbReference type="Proteomes" id="UP001140091">
    <property type="component" value="Unassembled WGS sequence"/>
</dbReference>
<dbReference type="InterPro" id="IPR005123">
    <property type="entry name" value="Oxoglu/Fe-dep_dioxygenase_dom"/>
</dbReference>
<dbReference type="OrthoDB" id="27483at2759"/>
<keyword evidence="1" id="KW-0560">Oxidoreductase</keyword>
<evidence type="ECO:0000313" key="4">
    <source>
        <dbReference type="Proteomes" id="UP001140091"/>
    </source>
</evidence>
<dbReference type="Gene3D" id="2.60.120.620">
    <property type="entry name" value="q2cbj1_9rhob like domain"/>
    <property type="match status" value="1"/>
</dbReference>
<organism evidence="3 4">
    <name type="scientific">Candolleomyces eurysporus</name>
    <dbReference type="NCBI Taxonomy" id="2828524"/>
    <lineage>
        <taxon>Eukaryota</taxon>
        <taxon>Fungi</taxon>
        <taxon>Dikarya</taxon>
        <taxon>Basidiomycota</taxon>
        <taxon>Agaricomycotina</taxon>
        <taxon>Agaricomycetes</taxon>
        <taxon>Agaricomycetidae</taxon>
        <taxon>Agaricales</taxon>
        <taxon>Agaricineae</taxon>
        <taxon>Psathyrellaceae</taxon>
        <taxon>Candolleomyces</taxon>
    </lineage>
</organism>
<dbReference type="PANTHER" id="PTHR33099:SF14">
    <property type="entry name" value="PROLYL 4-HYDROXYLASE ALPHA SUBUNIT FE(2+) 2OG DIOXYGENASE DOMAIN-CONTAINING PROTEIN"/>
    <property type="match status" value="1"/>
</dbReference>
<dbReference type="PANTHER" id="PTHR33099">
    <property type="entry name" value="FE2OG DIOXYGENASE DOMAIN-CONTAINING PROTEIN"/>
    <property type="match status" value="1"/>
</dbReference>
<feature type="domain" description="Fe2OG dioxygenase" evidence="2">
    <location>
        <begin position="134"/>
        <end position="237"/>
    </location>
</feature>
<comment type="similarity">
    <text evidence="1">Belongs to the iron/ascorbate-dependent oxidoreductase family.</text>
</comment>
<evidence type="ECO:0000259" key="2">
    <source>
        <dbReference type="PROSITE" id="PS51471"/>
    </source>
</evidence>
<proteinExistence type="inferred from homology"/>